<dbReference type="SMART" id="SM00401">
    <property type="entry name" value="ZnF_GATA"/>
    <property type="match status" value="1"/>
</dbReference>
<reference evidence="7" key="1">
    <citation type="submission" date="2017-10" db="EMBL/GenBank/DDBJ databases">
        <title>Rapid genome shrinkage in a self-fertile nematode reveals novel sperm competition proteins.</title>
        <authorList>
            <person name="Yin D."/>
            <person name="Schwarz E.M."/>
            <person name="Thomas C.G."/>
            <person name="Felde R.L."/>
            <person name="Korf I.F."/>
            <person name="Cutter A.D."/>
            <person name="Schartner C.M."/>
            <person name="Ralston E.J."/>
            <person name="Meyer B.J."/>
            <person name="Haag E.S."/>
        </authorList>
    </citation>
    <scope>NUCLEOTIDE SEQUENCE [LARGE SCALE GENOMIC DNA]</scope>
    <source>
        <strain evidence="7">JU1422</strain>
    </source>
</reference>
<dbReference type="Proteomes" id="UP000230233">
    <property type="component" value="Chromosome X"/>
</dbReference>
<keyword evidence="7" id="KW-1185">Reference proteome</keyword>
<dbReference type="PROSITE" id="PS50114">
    <property type="entry name" value="GATA_ZN_FINGER_2"/>
    <property type="match status" value="1"/>
</dbReference>
<feature type="domain" description="GATA-type" evidence="5">
    <location>
        <begin position="140"/>
        <end position="194"/>
    </location>
</feature>
<proteinExistence type="predicted"/>
<evidence type="ECO:0000256" key="2">
    <source>
        <dbReference type="ARBA" id="ARBA00023163"/>
    </source>
</evidence>
<evidence type="ECO:0000256" key="4">
    <source>
        <dbReference type="PROSITE-ProRule" id="PRU00094"/>
    </source>
</evidence>
<dbReference type="InterPro" id="IPR000679">
    <property type="entry name" value="Znf_GATA"/>
</dbReference>
<dbReference type="STRING" id="1611254.A0A2G5SXR0"/>
<dbReference type="GO" id="GO:0006355">
    <property type="term" value="P:regulation of DNA-templated transcription"/>
    <property type="evidence" value="ECO:0007669"/>
    <property type="project" value="InterPro"/>
</dbReference>
<dbReference type="Gene3D" id="3.30.50.10">
    <property type="entry name" value="Erythroid Transcription Factor GATA-1, subunit A"/>
    <property type="match status" value="1"/>
</dbReference>
<keyword evidence="4" id="KW-0862">Zinc</keyword>
<name>A0A2G5SXR0_9PELO</name>
<keyword evidence="2" id="KW-0804">Transcription</keyword>
<dbReference type="EMBL" id="PDUG01000006">
    <property type="protein sequence ID" value="PIC19651.1"/>
    <property type="molecule type" value="Genomic_DNA"/>
</dbReference>
<evidence type="ECO:0000259" key="5">
    <source>
        <dbReference type="PROSITE" id="PS50114"/>
    </source>
</evidence>
<accession>A0A2G5SXR0</accession>
<evidence type="ECO:0000313" key="7">
    <source>
        <dbReference type="Proteomes" id="UP000230233"/>
    </source>
</evidence>
<keyword evidence="3" id="KW-0539">Nucleus</keyword>
<dbReference type="GO" id="GO:0008270">
    <property type="term" value="F:zinc ion binding"/>
    <property type="evidence" value="ECO:0007669"/>
    <property type="project" value="UniProtKB-KW"/>
</dbReference>
<evidence type="ECO:0000256" key="1">
    <source>
        <dbReference type="ARBA" id="ARBA00023015"/>
    </source>
</evidence>
<keyword evidence="1" id="KW-0805">Transcription regulation</keyword>
<gene>
    <name evidence="6" type="primary">Cnig_chr_X.g25125</name>
    <name evidence="6" type="ORF">B9Z55_025125</name>
</gene>
<dbReference type="SUPFAM" id="SSF57716">
    <property type="entry name" value="Glucocorticoid receptor-like (DNA-binding domain)"/>
    <property type="match status" value="1"/>
</dbReference>
<organism evidence="6 7">
    <name type="scientific">Caenorhabditis nigoni</name>
    <dbReference type="NCBI Taxonomy" id="1611254"/>
    <lineage>
        <taxon>Eukaryota</taxon>
        <taxon>Metazoa</taxon>
        <taxon>Ecdysozoa</taxon>
        <taxon>Nematoda</taxon>
        <taxon>Chromadorea</taxon>
        <taxon>Rhabditida</taxon>
        <taxon>Rhabditina</taxon>
        <taxon>Rhabditomorpha</taxon>
        <taxon>Rhabditoidea</taxon>
        <taxon>Rhabditidae</taxon>
        <taxon>Peloderinae</taxon>
        <taxon>Caenorhabditis</taxon>
    </lineage>
</organism>
<evidence type="ECO:0000313" key="6">
    <source>
        <dbReference type="EMBL" id="PIC19651.1"/>
    </source>
</evidence>
<protein>
    <recommendedName>
        <fullName evidence="5">GATA-type domain-containing protein</fullName>
    </recommendedName>
</protein>
<dbReference type="AlphaFoldDB" id="A0A2G5SXR0"/>
<keyword evidence="4" id="KW-0863">Zinc-finger</keyword>
<dbReference type="InterPro" id="IPR013088">
    <property type="entry name" value="Znf_NHR/GATA"/>
</dbReference>
<dbReference type="GO" id="GO:0043565">
    <property type="term" value="F:sequence-specific DNA binding"/>
    <property type="evidence" value="ECO:0007669"/>
    <property type="project" value="InterPro"/>
</dbReference>
<keyword evidence="4" id="KW-0479">Metal-binding</keyword>
<sequence>MNSQFTPIPTASVPDTTIPYSYFDTNSWNSEHPNWNYLNTQATDYSDYALYSNYYAQYYTEFIQCSTSNATTPSPTQSLQPVTETMFPPLNFDFNATTPNSNSPSTSSTLAPVQLSADVPIPSTNTLPNAATCESTSRQDSKTRQCSNCFVTKSCRWNNITSKDGILCTACYTYRRKYKKNRPTKAMERYMRRNNIL</sequence>
<comment type="caution">
    <text evidence="6">The sequence shown here is derived from an EMBL/GenBank/DDBJ whole genome shotgun (WGS) entry which is preliminary data.</text>
</comment>
<evidence type="ECO:0000256" key="3">
    <source>
        <dbReference type="ARBA" id="ARBA00023242"/>
    </source>
</evidence>
<dbReference type="OrthoDB" id="2162994at2759"/>